<reference evidence="3 4" key="1">
    <citation type="submission" date="2019-10" db="EMBL/GenBank/DDBJ databases">
        <title>Alkaliphilus serpentinus sp. nov. and Alkaliphilus pronyensis sp. nov., two novel anaerobic alkaliphilic species isolated from the serpentinized-hosted hydrothermal field of the Prony Bay (New Caledonia).</title>
        <authorList>
            <person name="Postec A."/>
        </authorList>
    </citation>
    <scope>NUCLEOTIDE SEQUENCE [LARGE SCALE GENOMIC DNA]</scope>
    <source>
        <strain evidence="3 4">LacT</strain>
    </source>
</reference>
<feature type="chain" id="PRO_5038841579" description="FMN-binding domain-containing protein" evidence="2">
    <location>
        <begin position="20"/>
        <end position="378"/>
    </location>
</feature>
<evidence type="ECO:0000256" key="2">
    <source>
        <dbReference type="SAM" id="SignalP"/>
    </source>
</evidence>
<name>A0A833HQ25_9FIRM</name>
<dbReference type="EMBL" id="WBZB01000013">
    <property type="protein sequence ID" value="KAB3531469.1"/>
    <property type="molecule type" value="Genomic_DNA"/>
</dbReference>
<feature type="region of interest" description="Disordered" evidence="1">
    <location>
        <begin position="25"/>
        <end position="50"/>
    </location>
</feature>
<evidence type="ECO:0000256" key="1">
    <source>
        <dbReference type="SAM" id="MobiDB-lite"/>
    </source>
</evidence>
<dbReference type="RefSeq" id="WP_151865197.1">
    <property type="nucleotide sequence ID" value="NZ_WBZB01000013.1"/>
</dbReference>
<protein>
    <recommendedName>
        <fullName evidence="5">FMN-binding domain-containing protein</fullName>
    </recommendedName>
</protein>
<accession>A0A833HQ25</accession>
<feature type="signal peptide" evidence="2">
    <location>
        <begin position="1"/>
        <end position="19"/>
    </location>
</feature>
<dbReference type="PROSITE" id="PS51257">
    <property type="entry name" value="PROKAR_LIPOPROTEIN"/>
    <property type="match status" value="1"/>
</dbReference>
<keyword evidence="4" id="KW-1185">Reference proteome</keyword>
<dbReference type="AlphaFoldDB" id="A0A833HQ25"/>
<dbReference type="Gene3D" id="3.90.1010.20">
    <property type="match status" value="2"/>
</dbReference>
<gene>
    <name evidence="3" type="ORF">F8153_04630</name>
</gene>
<feature type="compositionally biased region" description="Acidic residues" evidence="1">
    <location>
        <begin position="39"/>
        <end position="50"/>
    </location>
</feature>
<organism evidence="3 4">
    <name type="scientific">Alkaliphilus serpentinus</name>
    <dbReference type="NCBI Taxonomy" id="1482731"/>
    <lineage>
        <taxon>Bacteria</taxon>
        <taxon>Bacillati</taxon>
        <taxon>Bacillota</taxon>
        <taxon>Clostridia</taxon>
        <taxon>Peptostreptococcales</taxon>
        <taxon>Natronincolaceae</taxon>
        <taxon>Alkaliphilus</taxon>
    </lineage>
</organism>
<proteinExistence type="predicted"/>
<dbReference type="OrthoDB" id="2026742at2"/>
<feature type="compositionally biased region" description="Low complexity" evidence="1">
    <location>
        <begin position="27"/>
        <end position="38"/>
    </location>
</feature>
<sequence>MKRVLMILLTIVLAFAMLAGCSKDTATETPEPAPAETPAEGEEEADAEEETVETVKLGLGVVNSIKRSKEYSNQDDKETLALGQVDTVMAAVVFDQDGKVVSVKIDNAQTKVNFDKDMKVTSDKAADIKTKAEKKDEYGMRKASGIQKEWFEQIEALETWMVGKTVEEIKAMKVKEVDENHKHVPDVPELTSSVTITIESYVEAVEKAYSNTIEVEGFDKLGLGHNVSIAKSKDYSVDANGKETLPVAQVDTVMAATAFDKDGKVVGTLIDNAQIKVNFDAEGKLTSDKTAELKTKAEKKDEYGMKKASGIQKEWYEQMNELQNWMIGKTVDEIKAMKVKEVDERHKHVPDVPELTSLVTITIESYIAAVEEAYNTAR</sequence>
<comment type="caution">
    <text evidence="3">The sequence shown here is derived from an EMBL/GenBank/DDBJ whole genome shotgun (WGS) entry which is preliminary data.</text>
</comment>
<evidence type="ECO:0000313" key="3">
    <source>
        <dbReference type="EMBL" id="KAB3531469.1"/>
    </source>
</evidence>
<evidence type="ECO:0008006" key="5">
    <source>
        <dbReference type="Google" id="ProtNLM"/>
    </source>
</evidence>
<evidence type="ECO:0000313" key="4">
    <source>
        <dbReference type="Proteomes" id="UP000465601"/>
    </source>
</evidence>
<keyword evidence="2" id="KW-0732">Signal</keyword>
<dbReference type="Proteomes" id="UP000465601">
    <property type="component" value="Unassembled WGS sequence"/>
</dbReference>